<keyword evidence="2" id="KW-1185">Reference proteome</keyword>
<reference evidence="1 2" key="1">
    <citation type="submission" date="2017-03" db="EMBL/GenBank/DDBJ databases">
        <authorList>
            <person name="Afonso C.L."/>
            <person name="Miller P.J."/>
            <person name="Scott M.A."/>
            <person name="Spackman E."/>
            <person name="Goraichik I."/>
            <person name="Dimitrov K.M."/>
            <person name="Suarez D.L."/>
            <person name="Swayne D.E."/>
        </authorList>
    </citation>
    <scope>NUCLEOTIDE SEQUENCE [LARGE SCALE GENOMIC DNA]</scope>
    <source>
        <strain evidence="1">Genome sequencing of Nitrospira japonica strain NJ11</strain>
    </source>
</reference>
<dbReference type="Proteomes" id="UP000192042">
    <property type="component" value="Chromosome I"/>
</dbReference>
<dbReference type="STRING" id="1325564.NSJP_3052"/>
<proteinExistence type="predicted"/>
<accession>A0A1W1I8M7</accession>
<dbReference type="AlphaFoldDB" id="A0A1W1I8M7"/>
<name>A0A1W1I8M7_9BACT</name>
<evidence type="ECO:0000313" key="1">
    <source>
        <dbReference type="EMBL" id="SLM49219.1"/>
    </source>
</evidence>
<protein>
    <submittedName>
        <fullName evidence="1">Uncharacterized protein</fullName>
    </submittedName>
</protein>
<evidence type="ECO:0000313" key="2">
    <source>
        <dbReference type="Proteomes" id="UP000192042"/>
    </source>
</evidence>
<sequence length="69" mass="7870">MLGQCPIEDRLIGPSVCHLSLRPIDRWTLEFPLDDNPCLLSVSPGDSKQHDLGELADVFLILEYRVREH</sequence>
<dbReference type="EMBL" id="LT828648">
    <property type="protein sequence ID" value="SLM49219.1"/>
    <property type="molecule type" value="Genomic_DNA"/>
</dbReference>
<organism evidence="1 2">
    <name type="scientific">Nitrospira japonica</name>
    <dbReference type="NCBI Taxonomy" id="1325564"/>
    <lineage>
        <taxon>Bacteria</taxon>
        <taxon>Pseudomonadati</taxon>
        <taxon>Nitrospirota</taxon>
        <taxon>Nitrospiria</taxon>
        <taxon>Nitrospirales</taxon>
        <taxon>Nitrospiraceae</taxon>
        <taxon>Nitrospira</taxon>
    </lineage>
</organism>
<gene>
    <name evidence="1" type="ORF">NSJP_3052</name>
</gene>
<dbReference type="KEGG" id="nja:NSJP_3052"/>